<evidence type="ECO:0000313" key="1">
    <source>
        <dbReference type="EMBL" id="SAL81072.1"/>
    </source>
</evidence>
<protein>
    <submittedName>
        <fullName evidence="1">Uncharacterized protein</fullName>
    </submittedName>
</protein>
<reference evidence="1" key="1">
    <citation type="submission" date="2016-01" db="EMBL/GenBank/DDBJ databases">
        <authorList>
            <person name="Peeters C."/>
        </authorList>
    </citation>
    <scope>NUCLEOTIDE SEQUENCE [LARGE SCALE GENOMIC DNA]</scope>
    <source>
        <strain evidence="1">LMG 22937</strain>
    </source>
</reference>
<dbReference type="Proteomes" id="UP000054925">
    <property type="component" value="Unassembled WGS sequence"/>
</dbReference>
<keyword evidence="2" id="KW-1185">Reference proteome</keyword>
<gene>
    <name evidence="1" type="ORF">AWB67_05750</name>
</gene>
<organism evidence="1 2">
    <name type="scientific">Caballeronia terrestris</name>
    <dbReference type="NCBI Taxonomy" id="1226301"/>
    <lineage>
        <taxon>Bacteria</taxon>
        <taxon>Pseudomonadati</taxon>
        <taxon>Pseudomonadota</taxon>
        <taxon>Betaproteobacteria</taxon>
        <taxon>Burkholderiales</taxon>
        <taxon>Burkholderiaceae</taxon>
        <taxon>Caballeronia</taxon>
    </lineage>
</organism>
<comment type="caution">
    <text evidence="1">The sequence shown here is derived from an EMBL/GenBank/DDBJ whole genome shotgun (WGS) entry which is preliminary data.</text>
</comment>
<sequence>MAQYTNENSWAKLIVSSITVFSERDYLSIYLPPYSRRIRTGLKYLNFSIGNILIVFQQLADKDWASVD</sequence>
<proteinExistence type="predicted"/>
<name>A0A158KIV4_9BURK</name>
<dbReference type="AlphaFoldDB" id="A0A158KIV4"/>
<evidence type="ECO:0000313" key="2">
    <source>
        <dbReference type="Proteomes" id="UP000054925"/>
    </source>
</evidence>
<dbReference type="EMBL" id="FCOL02000059">
    <property type="protein sequence ID" value="SAL81072.1"/>
    <property type="molecule type" value="Genomic_DNA"/>
</dbReference>
<accession>A0A158KIV4</accession>